<feature type="compositionally biased region" description="Basic and acidic residues" evidence="1">
    <location>
        <begin position="67"/>
        <end position="96"/>
    </location>
</feature>
<evidence type="ECO:0000313" key="3">
    <source>
        <dbReference type="Proteomes" id="UP001291623"/>
    </source>
</evidence>
<dbReference type="AlphaFoldDB" id="A0AAE1RBA7"/>
<accession>A0AAE1RBA7</accession>
<dbReference type="Proteomes" id="UP001291623">
    <property type="component" value="Unassembled WGS sequence"/>
</dbReference>
<feature type="compositionally biased region" description="Polar residues" evidence="1">
    <location>
        <begin position="716"/>
        <end position="725"/>
    </location>
</feature>
<feature type="compositionally biased region" description="Basic and acidic residues" evidence="1">
    <location>
        <begin position="296"/>
        <end position="329"/>
    </location>
</feature>
<feature type="compositionally biased region" description="Basic and acidic residues" evidence="1">
    <location>
        <begin position="666"/>
        <end position="678"/>
    </location>
</feature>
<feature type="compositionally biased region" description="Basic and acidic residues" evidence="1">
    <location>
        <begin position="453"/>
        <end position="470"/>
    </location>
</feature>
<feature type="compositionally biased region" description="Basic and acidic residues" evidence="1">
    <location>
        <begin position="345"/>
        <end position="361"/>
    </location>
</feature>
<gene>
    <name evidence="2" type="ORF">RND71_031446</name>
</gene>
<feature type="compositionally biased region" description="Polar residues" evidence="1">
    <location>
        <begin position="239"/>
        <end position="257"/>
    </location>
</feature>
<protein>
    <submittedName>
        <fullName evidence="2">Uncharacterized protein</fullName>
    </submittedName>
</protein>
<feature type="region of interest" description="Disordered" evidence="1">
    <location>
        <begin position="237"/>
        <end position="257"/>
    </location>
</feature>
<organism evidence="2 3">
    <name type="scientific">Anisodus tanguticus</name>
    <dbReference type="NCBI Taxonomy" id="243964"/>
    <lineage>
        <taxon>Eukaryota</taxon>
        <taxon>Viridiplantae</taxon>
        <taxon>Streptophyta</taxon>
        <taxon>Embryophyta</taxon>
        <taxon>Tracheophyta</taxon>
        <taxon>Spermatophyta</taxon>
        <taxon>Magnoliopsida</taxon>
        <taxon>eudicotyledons</taxon>
        <taxon>Gunneridae</taxon>
        <taxon>Pentapetalae</taxon>
        <taxon>asterids</taxon>
        <taxon>lamiids</taxon>
        <taxon>Solanales</taxon>
        <taxon>Solanaceae</taxon>
        <taxon>Solanoideae</taxon>
        <taxon>Hyoscyameae</taxon>
        <taxon>Anisodus</taxon>
    </lineage>
</organism>
<feature type="region of interest" description="Disordered" evidence="1">
    <location>
        <begin position="296"/>
        <end position="476"/>
    </location>
</feature>
<evidence type="ECO:0000256" key="1">
    <source>
        <dbReference type="SAM" id="MobiDB-lite"/>
    </source>
</evidence>
<feature type="region of interest" description="Disordered" evidence="1">
    <location>
        <begin position="716"/>
        <end position="777"/>
    </location>
</feature>
<comment type="caution">
    <text evidence="2">The sequence shown here is derived from an EMBL/GenBank/DDBJ whole genome shotgun (WGS) entry which is preliminary data.</text>
</comment>
<dbReference type="EMBL" id="JAVYJV010000017">
    <property type="protein sequence ID" value="KAK4348691.1"/>
    <property type="molecule type" value="Genomic_DNA"/>
</dbReference>
<sequence>MNLEDGVTEKKGGKRRVKDSIVLVNEVGVNTRRSMRNKQVVIEEKREETEGVNDGLRMSRRVTSRKNAKESVEDMEELNKSKSETGTDRVEKRDKTVTFISDGKVNERAKSETKAKGMKRETRRKSMTLHVQNEVDAEVREEVAEKPAQVTRSWNLKPVVDNVSNKRNRTKGKEVIEISEELLCTEFVESSVDAVKDEVRLNTRRSQQNSVVEASQKANKAKGARLTDDICKEKMVTRGRTSNQSSLTVEASTSESGTKIVEPKGKLEVVLQLEEPVEVLLRRSDRRKSVFPLEKLRGDEDAAKKEKRDLLNANDDEPRNKGTTEEPHKALKRSKRLATQVEDSVLAKDDIAANEVLDRGRSTRRKSVVPSLEKVRSDEVAVVKEKRNLNANDDGIRSKGTKEEPRKASKRSKRLDKQMEDPVLAEGDIAENKLEERRCSRRNSAKGNVNTKILDRSVQEETSVVKEERRRSRRSAAMHTLAVVSDEKKENGEKKLTKKNCTVIQEKVSTNKLALQDLDSLQQSTSSSKASVEATVVEKTRSAGKKHQGRLKRSNVEVEVPMSEDMEIVRDPDNEVCNISGSEGTMSFSRSALNELEAVPGDVDIVLAETMDEAAAESSTLADKLNEEGPLIDANDSPSENNSASKCHPFNSDARPEENLVVELLQSDHEASASRDRSSSVLADDAVPNDITSDQQEHGAEEFISNEVLDNCSLSQSDNMENLDSGTKDEAAAELSTLADKLNEGPLVDANASPSENNSTSKCPPFSDPFNSNARPEENLVEELLQFDHKVSASKDLCPSSVFPDYGVPNDITSDKPEHGAMAEDNAEEFDARLSNEVLDNCSLSQSDNMEENLDSGFKEQSETGGVVTEGVTYGEQEPESKGLYPSSALTDDAVLNDITSTSIKQEHGAIAAEEFDIGLSNEVLESCSVKQSDNMEENLDAGFKEESETGCIVTEGVTYGEQEPASKGLRPSPVLADYAVPNDLTSDKLEHGAIAADNAKEFDTGSSNEVLDNCSGGNMEEELDSGFKEQLETPCSVTVGLNYGEQELTVTDYAKEFDPGLSSSVSLENMGAFNQSNETEVKNSESDPMEQAEAESGSMEAKYDQDAHTFTNQCEIHAEEYANLEDIALHVTPSEDSGDAKQGSYEVFSPPLLCNLLISPPFGATMKNLNFCLPLLVMFHILKKKKSFFGG</sequence>
<feature type="region of interest" description="Disordered" evidence="1">
    <location>
        <begin position="45"/>
        <end position="124"/>
    </location>
</feature>
<keyword evidence="3" id="KW-1185">Reference proteome</keyword>
<name>A0AAE1RBA7_9SOLA</name>
<feature type="compositionally biased region" description="Polar residues" evidence="1">
    <location>
        <begin position="636"/>
        <end position="645"/>
    </location>
</feature>
<evidence type="ECO:0000313" key="2">
    <source>
        <dbReference type="EMBL" id="KAK4348691.1"/>
    </source>
</evidence>
<reference evidence="2" key="1">
    <citation type="submission" date="2023-12" db="EMBL/GenBank/DDBJ databases">
        <title>Genome assembly of Anisodus tanguticus.</title>
        <authorList>
            <person name="Wang Y.-J."/>
        </authorList>
    </citation>
    <scope>NUCLEOTIDE SEQUENCE</scope>
    <source>
        <strain evidence="2">KB-2021</strain>
        <tissue evidence="2">Leaf</tissue>
    </source>
</reference>
<feature type="compositionally biased region" description="Basic and acidic residues" evidence="1">
    <location>
        <begin position="104"/>
        <end position="120"/>
    </location>
</feature>
<proteinExistence type="predicted"/>
<feature type="compositionally biased region" description="Polar residues" evidence="1">
    <location>
        <begin position="752"/>
        <end position="762"/>
    </location>
</feature>
<feature type="compositionally biased region" description="Basic and acidic residues" evidence="1">
    <location>
        <begin position="373"/>
        <end position="407"/>
    </location>
</feature>
<feature type="region of interest" description="Disordered" evidence="1">
    <location>
        <begin position="616"/>
        <end position="701"/>
    </location>
</feature>